<evidence type="ECO:0000256" key="8">
    <source>
        <dbReference type="ARBA" id="ARBA00023002"/>
    </source>
</evidence>
<evidence type="ECO:0000256" key="7">
    <source>
        <dbReference type="ARBA" id="ARBA00022832"/>
    </source>
</evidence>
<evidence type="ECO:0000256" key="12">
    <source>
        <dbReference type="ARBA" id="ARBA00036704"/>
    </source>
</evidence>
<dbReference type="PIRSF" id="PIRSF000168">
    <property type="entry name" value="Acyl-CoA_oxidase"/>
    <property type="match status" value="1"/>
</dbReference>
<keyword evidence="8" id="KW-0560">Oxidoreductase</keyword>
<dbReference type="CDD" id="cd01150">
    <property type="entry name" value="AXO"/>
    <property type="match status" value="1"/>
</dbReference>
<feature type="binding site" evidence="19">
    <location>
        <position position="205"/>
    </location>
    <ligand>
        <name>FAD</name>
        <dbReference type="ChEBI" id="CHEBI:57692"/>
    </ligand>
</feature>
<keyword evidence="5 17" id="KW-0285">Flavoprotein</keyword>
<comment type="subcellular location">
    <subcellularLocation>
        <location evidence="2">Peroxisome</location>
    </subcellularLocation>
</comment>
<keyword evidence="9" id="KW-0443">Lipid metabolism</keyword>
<evidence type="ECO:0000256" key="15">
    <source>
        <dbReference type="ARBA" id="ARBA00053000"/>
    </source>
</evidence>
<accession>A0A8C2U8N8</accession>
<protein>
    <recommendedName>
        <fullName evidence="17">Acyl-coenzyme A oxidase</fullName>
    </recommendedName>
</protein>
<evidence type="ECO:0000256" key="4">
    <source>
        <dbReference type="ARBA" id="ARBA00006288"/>
    </source>
</evidence>
<dbReference type="GO" id="GO:0033540">
    <property type="term" value="P:fatty acid beta-oxidation using acyl-CoA oxidase"/>
    <property type="evidence" value="ECO:0007669"/>
    <property type="project" value="InterPro"/>
</dbReference>
<dbReference type="InterPro" id="IPR009100">
    <property type="entry name" value="AcylCoA_DH/oxidase_NM_dom_sf"/>
</dbReference>
<dbReference type="InterPro" id="IPR002655">
    <property type="entry name" value="Acyl-CoA_oxidase_C"/>
</dbReference>
<evidence type="ECO:0000259" key="22">
    <source>
        <dbReference type="Pfam" id="PF22924"/>
    </source>
</evidence>
<comment type="catalytic activity">
    <reaction evidence="15">
        <text>(2S)-pristanoyl-CoA + O2 = (2E)-pristenoyl-CoA + H2O2</text>
        <dbReference type="Rhea" id="RHEA:40459"/>
        <dbReference type="ChEBI" id="CHEBI:15379"/>
        <dbReference type="ChEBI" id="CHEBI:16240"/>
        <dbReference type="ChEBI" id="CHEBI:77099"/>
        <dbReference type="ChEBI" id="CHEBI:77293"/>
    </reaction>
    <physiologicalReaction direction="left-to-right" evidence="15">
        <dbReference type="Rhea" id="RHEA:40460"/>
    </physiologicalReaction>
</comment>
<comment type="pathway">
    <text evidence="3">Lipid metabolism; peroxisomal fatty acid beta-oxidation.</text>
</comment>
<dbReference type="Proteomes" id="UP000694412">
    <property type="component" value="Chromosome 4"/>
</dbReference>
<feature type="domain" description="Acyl-CoA oxidase/dehydrogenase middle" evidence="21">
    <location>
        <begin position="162"/>
        <end position="273"/>
    </location>
</feature>
<name>A0A8C2U8N8_COTJA</name>
<dbReference type="Pfam" id="PF01756">
    <property type="entry name" value="ACOX"/>
    <property type="match status" value="1"/>
</dbReference>
<dbReference type="GeneTree" id="ENSGT00940000159423"/>
<reference evidence="23" key="3">
    <citation type="submission" date="2025-09" db="UniProtKB">
        <authorList>
            <consortium name="Ensembl"/>
        </authorList>
    </citation>
    <scope>IDENTIFICATION</scope>
</reference>
<organism evidence="23 24">
    <name type="scientific">Coturnix japonica</name>
    <name type="common">Japanese quail</name>
    <name type="synonym">Coturnix coturnix japonica</name>
    <dbReference type="NCBI Taxonomy" id="93934"/>
    <lineage>
        <taxon>Eukaryota</taxon>
        <taxon>Metazoa</taxon>
        <taxon>Chordata</taxon>
        <taxon>Craniata</taxon>
        <taxon>Vertebrata</taxon>
        <taxon>Euteleostomi</taxon>
        <taxon>Archelosauria</taxon>
        <taxon>Archosauria</taxon>
        <taxon>Dinosauria</taxon>
        <taxon>Saurischia</taxon>
        <taxon>Theropoda</taxon>
        <taxon>Coelurosauria</taxon>
        <taxon>Aves</taxon>
        <taxon>Neognathae</taxon>
        <taxon>Galloanserae</taxon>
        <taxon>Galliformes</taxon>
        <taxon>Phasianidae</taxon>
        <taxon>Perdicinae</taxon>
        <taxon>Coturnix</taxon>
    </lineage>
</organism>
<comment type="function">
    <text evidence="16">Oxidizes the CoA-esters of 2-methyl-branched fatty acids.</text>
</comment>
<dbReference type="GO" id="GO:0055088">
    <property type="term" value="P:lipid homeostasis"/>
    <property type="evidence" value="ECO:0007669"/>
    <property type="project" value="TreeGrafter"/>
</dbReference>
<feature type="domain" description="Acyl-CoA oxidase C-terminal" evidence="20">
    <location>
        <begin position="518"/>
        <end position="667"/>
    </location>
</feature>
<dbReference type="InterPro" id="IPR034171">
    <property type="entry name" value="ACO"/>
</dbReference>
<dbReference type="Gene3D" id="1.10.540.10">
    <property type="entry name" value="Acyl-CoA dehydrogenase/oxidase, N-terminal domain"/>
    <property type="match status" value="1"/>
</dbReference>
<dbReference type="SUPFAM" id="SSF47203">
    <property type="entry name" value="Acyl-CoA dehydrogenase C-terminal domain-like"/>
    <property type="match status" value="2"/>
</dbReference>
<evidence type="ECO:0000256" key="2">
    <source>
        <dbReference type="ARBA" id="ARBA00004275"/>
    </source>
</evidence>
<dbReference type="Gene3D" id="1.20.140.10">
    <property type="entry name" value="Butyryl-CoA Dehydrogenase, subunit A, domain 3"/>
    <property type="match status" value="2"/>
</dbReference>
<keyword evidence="7" id="KW-0276">Fatty acid metabolism</keyword>
<dbReference type="FunFam" id="1.20.140.10:FF:000010">
    <property type="entry name" value="Acyl-coenzyme A oxidase"/>
    <property type="match status" value="1"/>
</dbReference>
<evidence type="ECO:0000256" key="16">
    <source>
        <dbReference type="ARBA" id="ARBA00059159"/>
    </source>
</evidence>
<dbReference type="InterPro" id="IPR055060">
    <property type="entry name" value="ACOX_C_alpha1"/>
</dbReference>
<evidence type="ECO:0000259" key="21">
    <source>
        <dbReference type="Pfam" id="PF02770"/>
    </source>
</evidence>
<dbReference type="GO" id="GO:0005504">
    <property type="term" value="F:fatty acid binding"/>
    <property type="evidence" value="ECO:0007669"/>
    <property type="project" value="InterPro"/>
</dbReference>
<feature type="active site" description="Proton acceptor" evidence="18">
    <location>
        <position position="458"/>
    </location>
</feature>
<evidence type="ECO:0000256" key="18">
    <source>
        <dbReference type="PIRSR" id="PIRSR000168-1"/>
    </source>
</evidence>
<evidence type="ECO:0000256" key="5">
    <source>
        <dbReference type="ARBA" id="ARBA00022630"/>
    </source>
</evidence>
<dbReference type="PANTHER" id="PTHR10909">
    <property type="entry name" value="ELECTRON TRANSPORT OXIDOREDUCTASE"/>
    <property type="match status" value="1"/>
</dbReference>
<dbReference type="Pfam" id="PF22924">
    <property type="entry name" value="ACOX_C_alpha1"/>
    <property type="match status" value="1"/>
</dbReference>
<dbReference type="Ensembl" id="ENSCJPT00005032046.1">
    <property type="protein sequence ID" value="ENSCJPP00005023386.1"/>
    <property type="gene ID" value="ENSCJPG00005018556.1"/>
</dbReference>
<keyword evidence="24" id="KW-1185">Reference proteome</keyword>
<feature type="domain" description="Acyl-CoA oxidase C-alpha1" evidence="22">
    <location>
        <begin position="309"/>
        <end position="473"/>
    </location>
</feature>
<evidence type="ECO:0000259" key="20">
    <source>
        <dbReference type="Pfam" id="PF01756"/>
    </source>
</evidence>
<dbReference type="InterPro" id="IPR006091">
    <property type="entry name" value="Acyl-CoA_Oxase/DH_mid-dom"/>
</dbReference>
<dbReference type="PANTHER" id="PTHR10909:SF390">
    <property type="entry name" value="PEROXISOMAL ACYL-COENZYME A OXIDASE 3"/>
    <property type="match status" value="1"/>
</dbReference>
<keyword evidence="10" id="KW-0576">Peroxisome</keyword>
<feature type="binding site" evidence="19">
    <location>
        <position position="166"/>
    </location>
    <ligand>
        <name>FAD</name>
        <dbReference type="ChEBI" id="CHEBI:57692"/>
    </ligand>
</feature>
<evidence type="ECO:0000256" key="13">
    <source>
        <dbReference type="ARBA" id="ARBA00036893"/>
    </source>
</evidence>
<comment type="catalytic activity">
    <reaction evidence="11">
        <text>a 2,3-saturated acyl-CoA + O2 = a (2E)-enoyl-CoA + H2O2</text>
        <dbReference type="Rhea" id="RHEA:38959"/>
        <dbReference type="ChEBI" id="CHEBI:15379"/>
        <dbReference type="ChEBI" id="CHEBI:16240"/>
        <dbReference type="ChEBI" id="CHEBI:58856"/>
        <dbReference type="ChEBI" id="CHEBI:65111"/>
        <dbReference type="EC" id="1.3.3.6"/>
    </reaction>
    <physiologicalReaction direction="left-to-right" evidence="11">
        <dbReference type="Rhea" id="RHEA:38960"/>
    </physiologicalReaction>
</comment>
<evidence type="ECO:0000256" key="14">
    <source>
        <dbReference type="ARBA" id="ARBA00048405"/>
    </source>
</evidence>
<dbReference type="Gene3D" id="2.40.110.10">
    <property type="entry name" value="Butyryl-CoA Dehydrogenase, subunit A, domain 2"/>
    <property type="match status" value="1"/>
</dbReference>
<dbReference type="InterPro" id="IPR012258">
    <property type="entry name" value="Acyl-CoA_oxidase"/>
</dbReference>
<sequence length="691" mass="77963">MAPMLNVKEATGNQSSWNTLLPDFPKGPLSKYRQKASFNWKEMAVFLDGEDIIQLKNRIFSALESDPLFAHHPGEELSREKYQELTFLRCKRLFEYDFVTQQEIIENPLMILNMVICIGMYDWSPCLQFCLHCGVFGGTILSASKRFADFLEKIYNMEIFGCFALTELSHGTNTKGIRTTATFDHNTQEFVINSPDFEAAKFWVGNMGKHATHAVVYAQLYTPDGQCQGLHSFIVQIRDTKTLLPMPGVMVGDVGKKIGQNGLDNGFAMFHNVRIPKENILNISGDVSPEGKYSSSLKDDKERFSAALGSLSTGRILITAVSTTNLKLALSIAIRFSATRHQFGPTDEEEIPVIEYQTQQWRLLPYLAAAYALDHFSKSLFENFVEFYAGLLTRQRSQRQADLGREIHALSAASKPLSSWTAQQAAQECREACGGHGYLAMNRLGEIRNDNDPNCTYEGDNNVLLQQTSNYLMSWMNCIRDEVPFESPLGTVNFLQDYHHIIGWKFKANSVDDCMDSSVPLAAYKWLVCYLLRESDLKLRKQKQSGCSDFEAKNNCQVYYCRSLAIAFIEQTVLQRYHDYTHDPNIPSTLQPVLKNLCALYGLWSLSKHLAVLYQGGYVSGEQPGRLIQNAILELCSRLKDDAVALVDVFAPPDFILNSPIGKASGEDNIMKMNLREERKKASRTPTVKTL</sequence>
<evidence type="ECO:0000256" key="10">
    <source>
        <dbReference type="ARBA" id="ARBA00023140"/>
    </source>
</evidence>
<dbReference type="GO" id="GO:0005777">
    <property type="term" value="C:peroxisome"/>
    <property type="evidence" value="ECO:0007669"/>
    <property type="project" value="UniProtKB-SubCell"/>
</dbReference>
<dbReference type="InterPro" id="IPR036250">
    <property type="entry name" value="AcylCo_DH-like_C"/>
</dbReference>
<evidence type="ECO:0000313" key="24">
    <source>
        <dbReference type="Proteomes" id="UP000694412"/>
    </source>
</evidence>
<gene>
    <name evidence="23" type="primary">ACOX3</name>
</gene>
<evidence type="ECO:0000256" key="1">
    <source>
        <dbReference type="ARBA" id="ARBA00001974"/>
    </source>
</evidence>
<evidence type="ECO:0000256" key="3">
    <source>
        <dbReference type="ARBA" id="ARBA00004846"/>
    </source>
</evidence>
<dbReference type="InterPro" id="IPR037069">
    <property type="entry name" value="AcylCoA_DH/ox_N_sf"/>
</dbReference>
<dbReference type="GO" id="GO:0016402">
    <property type="term" value="F:pristanoyl-CoA oxidase activity"/>
    <property type="evidence" value="ECO:0007669"/>
    <property type="project" value="TreeGrafter"/>
</dbReference>
<comment type="similarity">
    <text evidence="4 17">Belongs to the acyl-CoA oxidase family.</text>
</comment>
<comment type="catalytic activity">
    <reaction evidence="13">
        <text>hexadecanoyl-CoA + O2 = (2E)-hexadecenoyl-CoA + H2O2</text>
        <dbReference type="Rhea" id="RHEA:40167"/>
        <dbReference type="ChEBI" id="CHEBI:15379"/>
        <dbReference type="ChEBI" id="CHEBI:16240"/>
        <dbReference type="ChEBI" id="CHEBI:57379"/>
        <dbReference type="ChEBI" id="CHEBI:61526"/>
    </reaction>
    <physiologicalReaction direction="left-to-right" evidence="13">
        <dbReference type="Rhea" id="RHEA:40168"/>
    </physiologicalReaction>
</comment>
<reference evidence="23" key="2">
    <citation type="submission" date="2025-08" db="UniProtKB">
        <authorList>
            <consortium name="Ensembl"/>
        </authorList>
    </citation>
    <scope>IDENTIFICATION</scope>
</reference>
<keyword evidence="6 17" id="KW-0274">FAD</keyword>
<dbReference type="FunFam" id="1.20.140.10:FF:000007">
    <property type="entry name" value="Acyl-coenzyme A oxidase"/>
    <property type="match status" value="1"/>
</dbReference>
<comment type="cofactor">
    <cofactor evidence="1">
        <name>FAD</name>
        <dbReference type="ChEBI" id="CHEBI:57692"/>
    </cofactor>
</comment>
<evidence type="ECO:0000313" key="23">
    <source>
        <dbReference type="Ensembl" id="ENSCJPP00005023386.1"/>
    </source>
</evidence>
<evidence type="ECO:0000256" key="6">
    <source>
        <dbReference type="ARBA" id="ARBA00022827"/>
    </source>
</evidence>
<comment type="catalytic activity">
    <reaction evidence="14">
        <text>tetracosanoyl-CoA + O2 = (2E)-tetracosenoyl-CoA + H2O2</text>
        <dbReference type="Rhea" id="RHEA:40319"/>
        <dbReference type="ChEBI" id="CHEBI:15379"/>
        <dbReference type="ChEBI" id="CHEBI:16240"/>
        <dbReference type="ChEBI" id="CHEBI:65052"/>
        <dbReference type="ChEBI" id="CHEBI:74693"/>
    </reaction>
    <physiologicalReaction direction="left-to-right" evidence="14">
        <dbReference type="Rhea" id="RHEA:40320"/>
    </physiologicalReaction>
</comment>
<dbReference type="AlphaFoldDB" id="A0A8C2U8N8"/>
<comment type="catalytic activity">
    <reaction evidence="12">
        <text>hexadecanedioyl-CoA + O2 = (2E)-hexadecenedioyl-CoA + H2O2</text>
        <dbReference type="Rhea" id="RHEA:40275"/>
        <dbReference type="ChEBI" id="CHEBI:15379"/>
        <dbReference type="ChEBI" id="CHEBI:16240"/>
        <dbReference type="ChEBI" id="CHEBI:77075"/>
        <dbReference type="ChEBI" id="CHEBI:77085"/>
    </reaction>
    <physiologicalReaction direction="left-to-right" evidence="12">
        <dbReference type="Rhea" id="RHEA:40276"/>
    </physiologicalReaction>
</comment>
<dbReference type="GO" id="GO:0071949">
    <property type="term" value="F:FAD binding"/>
    <property type="evidence" value="ECO:0007669"/>
    <property type="project" value="InterPro"/>
</dbReference>
<evidence type="ECO:0000256" key="11">
    <source>
        <dbReference type="ARBA" id="ARBA00036397"/>
    </source>
</evidence>
<dbReference type="SUPFAM" id="SSF56645">
    <property type="entry name" value="Acyl-CoA dehydrogenase NM domain-like"/>
    <property type="match status" value="1"/>
</dbReference>
<reference evidence="23" key="1">
    <citation type="submission" date="2015-11" db="EMBL/GenBank/DDBJ databases">
        <authorList>
            <consortium name="International Coturnix japonica Genome Analysis Consortium"/>
            <person name="Warren W."/>
            <person name="Burt D.W."/>
            <person name="Antin P.B."/>
            <person name="Lanford R."/>
            <person name="Gros J."/>
            <person name="Wilson R.K."/>
        </authorList>
    </citation>
    <scope>NUCLEOTIDE SEQUENCE [LARGE SCALE GENOMIC DNA]</scope>
</reference>
<dbReference type="FunFam" id="2.40.110.10:FF:000005">
    <property type="entry name" value="Acyl-coenzyme A oxidase"/>
    <property type="match status" value="1"/>
</dbReference>
<dbReference type="Pfam" id="PF02770">
    <property type="entry name" value="Acyl-CoA_dh_M"/>
    <property type="match status" value="1"/>
</dbReference>
<evidence type="ECO:0000256" key="17">
    <source>
        <dbReference type="PIRNR" id="PIRNR000168"/>
    </source>
</evidence>
<evidence type="ECO:0000256" key="19">
    <source>
        <dbReference type="PIRSR" id="PIRSR000168-2"/>
    </source>
</evidence>
<proteinExistence type="inferred from homology"/>
<dbReference type="InterPro" id="IPR046373">
    <property type="entry name" value="Acyl-CoA_Oxase/DH_mid-dom_sf"/>
</dbReference>
<evidence type="ECO:0000256" key="9">
    <source>
        <dbReference type="ARBA" id="ARBA00023098"/>
    </source>
</evidence>